<dbReference type="AlphaFoldDB" id="K7F7K9"/>
<organism evidence="1 2">
    <name type="scientific">Pelodiscus sinensis</name>
    <name type="common">Chinese softshell turtle</name>
    <name type="synonym">Trionyx sinensis</name>
    <dbReference type="NCBI Taxonomy" id="13735"/>
    <lineage>
        <taxon>Eukaryota</taxon>
        <taxon>Metazoa</taxon>
        <taxon>Chordata</taxon>
        <taxon>Craniata</taxon>
        <taxon>Vertebrata</taxon>
        <taxon>Euteleostomi</taxon>
        <taxon>Archelosauria</taxon>
        <taxon>Testudinata</taxon>
        <taxon>Testudines</taxon>
        <taxon>Cryptodira</taxon>
        <taxon>Trionychia</taxon>
        <taxon>Trionychidae</taxon>
        <taxon>Pelodiscus</taxon>
    </lineage>
</organism>
<protein>
    <submittedName>
        <fullName evidence="1">Uncharacterized protein</fullName>
    </submittedName>
</protein>
<name>K7F7K9_PELSI</name>
<reference evidence="1" key="3">
    <citation type="submission" date="2025-08" db="UniProtKB">
        <authorList>
            <consortium name="Ensembl"/>
        </authorList>
    </citation>
    <scope>IDENTIFICATION</scope>
</reference>
<reference evidence="2" key="1">
    <citation type="submission" date="2011-10" db="EMBL/GenBank/DDBJ databases">
        <authorList>
            <consortium name="Soft-shell Turtle Genome Consortium"/>
        </authorList>
    </citation>
    <scope>NUCLEOTIDE SEQUENCE [LARGE SCALE GENOMIC DNA]</scope>
    <source>
        <strain evidence="2">Daiwa-1</strain>
    </source>
</reference>
<dbReference type="Proteomes" id="UP000007267">
    <property type="component" value="Unassembled WGS sequence"/>
</dbReference>
<reference evidence="2" key="2">
    <citation type="journal article" date="2013" name="Nat. Genet.">
        <title>The draft genomes of soft-shell turtle and green sea turtle yield insights into the development and evolution of the turtle-specific body plan.</title>
        <authorList>
            <person name="Wang Z."/>
            <person name="Pascual-Anaya J."/>
            <person name="Zadissa A."/>
            <person name="Li W."/>
            <person name="Niimura Y."/>
            <person name="Huang Z."/>
            <person name="Li C."/>
            <person name="White S."/>
            <person name="Xiong Z."/>
            <person name="Fang D."/>
            <person name="Wang B."/>
            <person name="Ming Y."/>
            <person name="Chen Y."/>
            <person name="Zheng Y."/>
            <person name="Kuraku S."/>
            <person name="Pignatelli M."/>
            <person name="Herrero J."/>
            <person name="Beal K."/>
            <person name="Nozawa M."/>
            <person name="Li Q."/>
            <person name="Wang J."/>
            <person name="Zhang H."/>
            <person name="Yu L."/>
            <person name="Shigenobu S."/>
            <person name="Wang J."/>
            <person name="Liu J."/>
            <person name="Flicek P."/>
            <person name="Searle S."/>
            <person name="Wang J."/>
            <person name="Kuratani S."/>
            <person name="Yin Y."/>
            <person name="Aken B."/>
            <person name="Zhang G."/>
            <person name="Irie N."/>
        </authorList>
    </citation>
    <scope>NUCLEOTIDE SEQUENCE [LARGE SCALE GENOMIC DNA]</scope>
    <source>
        <strain evidence="2">Daiwa-1</strain>
    </source>
</reference>
<sequence length="484" mass="54828">GMWIIRGPYEVVYKLNLTVASPPEISKVGPYVVKRDIPRTVMVKPRYNIKSIKIPLHVSDCKSYVGPLLLGWENWIQTVMNNPNHARTKRDNAAKVMGSLGASLGIFNAANQVQITQRLAKLSHSFSALSHPTNNALLSLSHVQLDLTKLLPTWVAIQEQDHITLVKALGVLQSNLSTALACIQAQGLLIDIAKDIIRDSLNGKVPIEVKRVLWKYTSSFEREHQDWWSVIDFQYHSGEEELTALILTLQNAAKDLIYPIVPLGLFVNCSFMLPMNNRTWVHLKNESFKVNMQACIEQSSLGYTCTTGLREDSHVRLKPKEGVCHYELHPSVVGQNHLVTVQVDRHCICLRSLCLLFTVNMFYQDEGSLESNCLCKVFPIEGCDVNITLYERSSEKIQADFNIYRRIDPITIGPDLGYIKELEDEGTKIGITVQHAVHSIWNIAKLVHEESELHHWWDIFMGFGNIQSLVSNPLFVCFILQFCL</sequence>
<evidence type="ECO:0000313" key="1">
    <source>
        <dbReference type="Ensembl" id="ENSPSIP00000004019.1"/>
    </source>
</evidence>
<dbReference type="Ensembl" id="ENSPSIT00000004042.1">
    <property type="protein sequence ID" value="ENSPSIP00000004019.1"/>
    <property type="gene ID" value="ENSPSIG00000003800.1"/>
</dbReference>
<keyword evidence="2" id="KW-1185">Reference proteome</keyword>
<dbReference type="GeneTree" id="ENSGT00610000087427"/>
<dbReference type="eggNOG" id="ENOG502SJMN">
    <property type="taxonomic scope" value="Eukaryota"/>
</dbReference>
<accession>K7F7K9</accession>
<dbReference type="STRING" id="13735.ENSPSIP00000004019"/>
<reference evidence="1" key="4">
    <citation type="submission" date="2025-09" db="UniProtKB">
        <authorList>
            <consortium name="Ensembl"/>
        </authorList>
    </citation>
    <scope>IDENTIFICATION</scope>
</reference>
<dbReference type="HOGENOM" id="CLU_570576_0_0_1"/>
<proteinExistence type="predicted"/>
<evidence type="ECO:0000313" key="2">
    <source>
        <dbReference type="Proteomes" id="UP000007267"/>
    </source>
</evidence>
<dbReference type="EMBL" id="AGCU01142565">
    <property type="status" value="NOT_ANNOTATED_CDS"/>
    <property type="molecule type" value="Genomic_DNA"/>
</dbReference>